<organism evidence="2 3">
    <name type="scientific">Aspergillus vadensis (strain CBS 113365 / IMI 142717 / IBT 24658)</name>
    <dbReference type="NCBI Taxonomy" id="1448311"/>
    <lineage>
        <taxon>Eukaryota</taxon>
        <taxon>Fungi</taxon>
        <taxon>Dikarya</taxon>
        <taxon>Ascomycota</taxon>
        <taxon>Pezizomycotina</taxon>
        <taxon>Eurotiomycetes</taxon>
        <taxon>Eurotiomycetidae</taxon>
        <taxon>Eurotiales</taxon>
        <taxon>Aspergillaceae</taxon>
        <taxon>Aspergillus</taxon>
        <taxon>Aspergillus subgen. Circumdati</taxon>
    </lineage>
</organism>
<protein>
    <submittedName>
        <fullName evidence="2">Uncharacterized protein</fullName>
    </submittedName>
</protein>
<evidence type="ECO:0000313" key="3">
    <source>
        <dbReference type="Proteomes" id="UP000248405"/>
    </source>
</evidence>
<keyword evidence="3" id="KW-1185">Reference proteome</keyword>
<name>A0A319BT17_ASPVC</name>
<dbReference type="GeneID" id="37217898"/>
<dbReference type="EMBL" id="KZ821614">
    <property type="protein sequence ID" value="PYH74400.1"/>
    <property type="molecule type" value="Genomic_DNA"/>
</dbReference>
<accession>A0A319BT17</accession>
<sequence>MSILLSFLSKDNAMPRLQQQKGCQVDSTKLQSLLESPDETSQDSRRLSCNDLSQDYRPPQILCPTHKA</sequence>
<feature type="region of interest" description="Disordered" evidence="1">
    <location>
        <begin position="33"/>
        <end position="53"/>
    </location>
</feature>
<reference evidence="2" key="1">
    <citation type="submission" date="2016-12" db="EMBL/GenBank/DDBJ databases">
        <title>The genomes of Aspergillus section Nigri reveals drivers in fungal speciation.</title>
        <authorList>
            <consortium name="DOE Joint Genome Institute"/>
            <person name="Vesth T.C."/>
            <person name="Nybo J."/>
            <person name="Theobald S."/>
            <person name="Brandl J."/>
            <person name="Frisvad J.C."/>
            <person name="Nielsen K.F."/>
            <person name="Lyhne E.K."/>
            <person name="Kogle M.E."/>
            <person name="Kuo A."/>
            <person name="Riley R."/>
            <person name="Clum A."/>
            <person name="Nolan M."/>
            <person name="Lipzen A."/>
            <person name="Salamov A."/>
            <person name="Henrissat B."/>
            <person name="Wiebenga A."/>
            <person name="De Vries R.P."/>
            <person name="Grigoriev I.V."/>
            <person name="Mortensen U.H."/>
            <person name="Andersen M.R."/>
            <person name="Baker S.E."/>
        </authorList>
    </citation>
    <scope>NUCLEOTIDE SEQUENCE [LARGE SCALE GENOMIC DNA]</scope>
    <source>
        <strain evidence="2">CBS 113365</strain>
    </source>
</reference>
<dbReference type="AlphaFoldDB" id="A0A319BT17"/>
<evidence type="ECO:0000313" key="2">
    <source>
        <dbReference type="EMBL" id="PYH74400.1"/>
    </source>
</evidence>
<evidence type="ECO:0000256" key="1">
    <source>
        <dbReference type="SAM" id="MobiDB-lite"/>
    </source>
</evidence>
<dbReference type="RefSeq" id="XP_025568194.1">
    <property type="nucleotide sequence ID" value="XM_025713306.1"/>
</dbReference>
<gene>
    <name evidence="2" type="ORF">BO88DRAFT_9862</name>
</gene>
<proteinExistence type="predicted"/>
<dbReference type="Proteomes" id="UP000248405">
    <property type="component" value="Unassembled WGS sequence"/>
</dbReference>